<dbReference type="PRINTS" id="PR01012">
    <property type="entry name" value="NRPEPTIDEYR"/>
</dbReference>
<organism evidence="12 13">
    <name type="scientific">Dreissena polymorpha</name>
    <name type="common">Zebra mussel</name>
    <name type="synonym">Mytilus polymorpha</name>
    <dbReference type="NCBI Taxonomy" id="45954"/>
    <lineage>
        <taxon>Eukaryota</taxon>
        <taxon>Metazoa</taxon>
        <taxon>Spiralia</taxon>
        <taxon>Lophotrochozoa</taxon>
        <taxon>Mollusca</taxon>
        <taxon>Bivalvia</taxon>
        <taxon>Autobranchia</taxon>
        <taxon>Heteroconchia</taxon>
        <taxon>Euheterodonta</taxon>
        <taxon>Imparidentia</taxon>
        <taxon>Neoheterodontei</taxon>
        <taxon>Myida</taxon>
        <taxon>Dreissenoidea</taxon>
        <taxon>Dreissenidae</taxon>
        <taxon>Dreissena</taxon>
    </lineage>
</organism>
<sequence length="308" mass="34982">MILFQRFRSLRTYSNLFVLNLTIADFIMAVGNIPMLVISSFWGHWVFGIAGCRAYAFIGSTASFVSINTLAVISVDRCRVIVWTIPRNNRMTRRTFILIIVSIWTYAILWASGPLFGFGKYILEGTNNSCTFDFLTRSGAVRGHVVSIFTAHFIIPIGIVAVSFFLIFRAISKYKHELREATKVYGEIELPLHMRKNDIWNSHEAKISKVTLTVILVFCVSWMPYAIVALIGEFGDQSKLTRLAAGIPCLLAKCSTIVNPIVYVLLHPKFRSRIVNFGACDKSLEFRRQEQYRRMTVSSRTPQRTSSV</sequence>
<dbReference type="Proteomes" id="UP000828390">
    <property type="component" value="Unassembled WGS sequence"/>
</dbReference>
<evidence type="ECO:0000313" key="12">
    <source>
        <dbReference type="EMBL" id="KAH3867849.1"/>
    </source>
</evidence>
<comment type="subcellular location">
    <subcellularLocation>
        <location evidence="1">Membrane</location>
        <topology evidence="1">Multi-pass membrane protein</topology>
    </subcellularLocation>
</comment>
<evidence type="ECO:0000256" key="7">
    <source>
        <dbReference type="ARBA" id="ARBA00023170"/>
    </source>
</evidence>
<proteinExistence type="inferred from homology"/>
<dbReference type="InterPro" id="IPR000276">
    <property type="entry name" value="GPCR_Rhodpsn"/>
</dbReference>
<evidence type="ECO:0000256" key="1">
    <source>
        <dbReference type="ARBA" id="ARBA00004141"/>
    </source>
</evidence>
<evidence type="ECO:0000256" key="4">
    <source>
        <dbReference type="ARBA" id="ARBA00022989"/>
    </source>
</evidence>
<keyword evidence="7 9" id="KW-0675">Receptor</keyword>
<evidence type="ECO:0000313" key="13">
    <source>
        <dbReference type="Proteomes" id="UP000828390"/>
    </source>
</evidence>
<feature type="transmembrane region" description="Helical" evidence="10">
    <location>
        <begin position="143"/>
        <end position="168"/>
    </location>
</feature>
<feature type="transmembrane region" description="Helical" evidence="10">
    <location>
        <begin position="210"/>
        <end position="231"/>
    </location>
</feature>
<reference evidence="12" key="2">
    <citation type="submission" date="2020-11" db="EMBL/GenBank/DDBJ databases">
        <authorList>
            <person name="McCartney M.A."/>
            <person name="Auch B."/>
            <person name="Kono T."/>
            <person name="Mallez S."/>
            <person name="Becker A."/>
            <person name="Gohl D.M."/>
            <person name="Silverstein K.A.T."/>
            <person name="Koren S."/>
            <person name="Bechman K.B."/>
            <person name="Herman A."/>
            <person name="Abrahante J.E."/>
            <person name="Garbe J."/>
        </authorList>
    </citation>
    <scope>NUCLEOTIDE SEQUENCE</scope>
    <source>
        <strain evidence="12">Duluth1</strain>
        <tissue evidence="12">Whole animal</tissue>
    </source>
</reference>
<feature type="transmembrane region" description="Helical" evidence="10">
    <location>
        <begin position="96"/>
        <end position="123"/>
    </location>
</feature>
<dbReference type="InterPro" id="IPR050125">
    <property type="entry name" value="GPCR_opsins"/>
</dbReference>
<name>A0A9D4M1X0_DREPO</name>
<dbReference type="PANTHER" id="PTHR24240">
    <property type="entry name" value="OPSIN"/>
    <property type="match status" value="1"/>
</dbReference>
<keyword evidence="13" id="KW-1185">Reference proteome</keyword>
<dbReference type="InterPro" id="IPR017452">
    <property type="entry name" value="GPCR_Rhodpsn_7TM"/>
</dbReference>
<dbReference type="AlphaFoldDB" id="A0A9D4M1X0"/>
<evidence type="ECO:0000256" key="5">
    <source>
        <dbReference type="ARBA" id="ARBA00023040"/>
    </source>
</evidence>
<feature type="transmembrane region" description="Helical" evidence="10">
    <location>
        <begin position="243"/>
        <end position="266"/>
    </location>
</feature>
<keyword evidence="3 9" id="KW-0812">Transmembrane</keyword>
<dbReference type="Gene3D" id="1.20.1070.10">
    <property type="entry name" value="Rhodopsin 7-helix transmembrane proteins"/>
    <property type="match status" value="1"/>
</dbReference>
<evidence type="ECO:0000256" key="8">
    <source>
        <dbReference type="ARBA" id="ARBA00023224"/>
    </source>
</evidence>
<feature type="domain" description="G-protein coupled receptors family 1 profile" evidence="11">
    <location>
        <begin position="1"/>
        <end position="263"/>
    </location>
</feature>
<reference evidence="12" key="1">
    <citation type="journal article" date="2019" name="bioRxiv">
        <title>The Genome of the Zebra Mussel, Dreissena polymorpha: A Resource for Invasive Species Research.</title>
        <authorList>
            <person name="McCartney M.A."/>
            <person name="Auch B."/>
            <person name="Kono T."/>
            <person name="Mallez S."/>
            <person name="Zhang Y."/>
            <person name="Obille A."/>
            <person name="Becker A."/>
            <person name="Abrahante J.E."/>
            <person name="Garbe J."/>
            <person name="Badalamenti J.P."/>
            <person name="Herman A."/>
            <person name="Mangelson H."/>
            <person name="Liachko I."/>
            <person name="Sullivan S."/>
            <person name="Sone E.D."/>
            <person name="Koren S."/>
            <person name="Silverstein K.A.T."/>
            <person name="Beckman K.B."/>
            <person name="Gohl D.M."/>
        </authorList>
    </citation>
    <scope>NUCLEOTIDE SEQUENCE</scope>
    <source>
        <strain evidence="12">Duluth1</strain>
        <tissue evidence="12">Whole animal</tissue>
    </source>
</reference>
<evidence type="ECO:0000256" key="9">
    <source>
        <dbReference type="RuleBase" id="RU000688"/>
    </source>
</evidence>
<protein>
    <recommendedName>
        <fullName evidence="11">G-protein coupled receptors family 1 profile domain-containing protein</fullName>
    </recommendedName>
</protein>
<feature type="transmembrane region" description="Helical" evidence="10">
    <location>
        <begin position="54"/>
        <end position="75"/>
    </location>
</feature>
<comment type="similarity">
    <text evidence="2 9">Belongs to the G-protein coupled receptor 1 family.</text>
</comment>
<evidence type="ECO:0000256" key="6">
    <source>
        <dbReference type="ARBA" id="ARBA00023136"/>
    </source>
</evidence>
<dbReference type="PRINTS" id="PR00237">
    <property type="entry name" value="GPCRRHODOPSN"/>
</dbReference>
<dbReference type="InterPro" id="IPR000611">
    <property type="entry name" value="NPY_rcpt"/>
</dbReference>
<dbReference type="SUPFAM" id="SSF81321">
    <property type="entry name" value="Family A G protein-coupled receptor-like"/>
    <property type="match status" value="1"/>
</dbReference>
<evidence type="ECO:0000259" key="11">
    <source>
        <dbReference type="PROSITE" id="PS50262"/>
    </source>
</evidence>
<evidence type="ECO:0000256" key="2">
    <source>
        <dbReference type="ARBA" id="ARBA00010663"/>
    </source>
</evidence>
<comment type="caution">
    <text evidence="12">The sequence shown here is derived from an EMBL/GenBank/DDBJ whole genome shotgun (WGS) entry which is preliminary data.</text>
</comment>
<keyword evidence="8 9" id="KW-0807">Transducer</keyword>
<gene>
    <name evidence="12" type="ORF">DPMN_030986</name>
</gene>
<dbReference type="PROSITE" id="PS00237">
    <property type="entry name" value="G_PROTEIN_RECEP_F1_1"/>
    <property type="match status" value="1"/>
</dbReference>
<feature type="transmembrane region" description="Helical" evidence="10">
    <location>
        <begin position="16"/>
        <end position="42"/>
    </location>
</feature>
<evidence type="ECO:0000256" key="10">
    <source>
        <dbReference type="SAM" id="Phobius"/>
    </source>
</evidence>
<accession>A0A9D4M1X0</accession>
<evidence type="ECO:0000256" key="3">
    <source>
        <dbReference type="ARBA" id="ARBA00022692"/>
    </source>
</evidence>
<keyword evidence="4 10" id="KW-1133">Transmembrane helix</keyword>
<keyword evidence="6 10" id="KW-0472">Membrane</keyword>
<dbReference type="GO" id="GO:0004983">
    <property type="term" value="F:neuropeptide Y receptor activity"/>
    <property type="evidence" value="ECO:0007669"/>
    <property type="project" value="InterPro"/>
</dbReference>
<dbReference type="PROSITE" id="PS50262">
    <property type="entry name" value="G_PROTEIN_RECEP_F1_2"/>
    <property type="match status" value="1"/>
</dbReference>
<dbReference type="EMBL" id="JAIWYP010000002">
    <property type="protein sequence ID" value="KAH3867849.1"/>
    <property type="molecule type" value="Genomic_DNA"/>
</dbReference>
<keyword evidence="5 9" id="KW-0297">G-protein coupled receptor</keyword>
<dbReference type="Pfam" id="PF00001">
    <property type="entry name" value="7tm_1"/>
    <property type="match status" value="1"/>
</dbReference>
<dbReference type="GO" id="GO:0016020">
    <property type="term" value="C:membrane"/>
    <property type="evidence" value="ECO:0007669"/>
    <property type="project" value="UniProtKB-SubCell"/>
</dbReference>